<sequence length="1282" mass="141966">MNHKSLALSIIPLNRFLKSFIFISVFLITTSLFSQTVSIDDTSFTEEQLANQLVEDSCILKSNFTFSSNKSVANFNNNGGSFPISKGIIIRSGKAKNTEGAFTNTNLSTTTTTDGDDDLQRINELDGGVSDITDVGFLEFNFTPIGNRFNFNYIFASNEYGNFQCDSRDLFAIILTNISTGETINIAKIPESDTSISVKNIRDGQYNINCPSNNEDLFSSYYVNNTDNSTINMRGFTEILNASATVIPNNEYKIKFVIGDYDNSDFDSAVFIEAGSFSNTLNLGENQELCTGENISIDSGFFNTDNFEFVWTKDGIPLTETGTAITIDSPGVYGLTITSLTDVTCSINDEITISTITATKPDDITICTDDTTIDLLNRIDAIILNGLTAANYNINYYTTEDNANNNIDPITAPSNYPITNNTFTLWARLSNTTKVCVDVVNFNVEVNSLPLVDDLPDVNVCLEHQLTRLTNGRYFTSAAGGGTELFEGDIITNDATIYIYNENLVTGCTNETSFKVSLARNFNIALEHCGSYTIPSTSLGKFYTAPNGVDEILAGTILTDDTTIYFYSEVNGTACQETQFDLIIHPTPAVDTLDDIITCESTTLAPLTNGNYYTGANGTGTLLNAGDIITATQRIYIYNEEPITKCPSEESFFEVIIVKSKDFQDLEICEIYRIPNQPIGKYYTDSTLSQELVAGTEITTSQSIYYFVEEITTSPNCTGYEIAITINPLPEVDQLSDLINCIDDLPTLPALVNGNYFTGRNASGTELFAGDEINSTQTIYIYNTNDNCSAETNFRVTIKPIPTIPDVFDISLCELYILPDISFGGRFFTESNGQGIELFAGDAIEETQDIYIYNQDTDIATCANEKVFTVSILNIEVDVFDDVNACVTFVLPALTKPGNYYKNDDKTGLLNAGDIIDETQTIYIIGDDTRFIPCQNNSSFTVTVFEKPDLGVLDDIDLCGSVTLPTISIPNIIVEYYRGPNKTDLIDPLEYTITNTSSLTETQEIYVHAYQEEHPDCFIDDVFSITIYPLLDLNVLGGAICVDHSTNTTNNPFLIETGLDATVYDIKWYLEGSLLNPTSVADWNATKAGTYTIEATKIRPLNNADCNYKPTDVIIASSSPEFEIKFLTDNFSNFYAVEIETINQGLGSYQYALDDGAFQESNFFDNIKPGTYNITIKDLTGICNNLTLELVALDYPKFFTPNNDNKNDRWNIPDLANDLNATITIYDRYGKLINAIKPSELGWDGFNTNGNKMPSTDYWFVLKYTKDGNEAIFRSHFSLIRK</sequence>
<dbReference type="Pfam" id="PF13585">
    <property type="entry name" value="CHU_C"/>
    <property type="match status" value="1"/>
</dbReference>
<name>A0A176TE64_9FLAO</name>
<dbReference type="InterPro" id="IPR026341">
    <property type="entry name" value="T9SS_type_B"/>
</dbReference>
<comment type="caution">
    <text evidence="1">The sequence shown here is derived from an EMBL/GenBank/DDBJ whole genome shotgun (WGS) entry which is preliminary data.</text>
</comment>
<keyword evidence="2" id="KW-1185">Reference proteome</keyword>
<dbReference type="NCBIfam" id="NF038133">
    <property type="entry name" value="choice_anch_L"/>
    <property type="match status" value="1"/>
</dbReference>
<dbReference type="EMBL" id="LVWE01000004">
    <property type="protein sequence ID" value="OAD46217.1"/>
    <property type="molecule type" value="Genomic_DNA"/>
</dbReference>
<dbReference type="NCBIfam" id="TIGR04131">
    <property type="entry name" value="Bac_Flav_CTERM"/>
    <property type="match status" value="1"/>
</dbReference>
<evidence type="ECO:0008006" key="3">
    <source>
        <dbReference type="Google" id="ProtNLM"/>
    </source>
</evidence>
<reference evidence="1 2" key="1">
    <citation type="submission" date="2016-02" db="EMBL/GenBank/DDBJ databases">
        <title>Draft genome sequence of Polaribacter atrinae KACC17473.</title>
        <authorList>
            <person name="Shin S.-K."/>
            <person name="Yi H."/>
        </authorList>
    </citation>
    <scope>NUCLEOTIDE SEQUENCE [LARGE SCALE GENOMIC DNA]</scope>
    <source>
        <strain evidence="1 2">KACC 17473</strain>
    </source>
</reference>
<gene>
    <name evidence="1" type="ORF">LPB303_03290</name>
</gene>
<organism evidence="1 2">
    <name type="scientific">Polaribacter atrinae</name>
    <dbReference type="NCBI Taxonomy" id="1333662"/>
    <lineage>
        <taxon>Bacteria</taxon>
        <taxon>Pseudomonadati</taxon>
        <taxon>Bacteroidota</taxon>
        <taxon>Flavobacteriia</taxon>
        <taxon>Flavobacteriales</taxon>
        <taxon>Flavobacteriaceae</taxon>
    </lineage>
</organism>
<protein>
    <recommendedName>
        <fullName evidence="3">Ig-like domain-containing protein</fullName>
    </recommendedName>
</protein>
<evidence type="ECO:0000313" key="1">
    <source>
        <dbReference type="EMBL" id="OAD46217.1"/>
    </source>
</evidence>
<dbReference type="OrthoDB" id="9765926at2"/>
<dbReference type="Proteomes" id="UP000076923">
    <property type="component" value="Unassembled WGS sequence"/>
</dbReference>
<dbReference type="STRING" id="1333662.LPB303_03290"/>
<evidence type="ECO:0000313" key="2">
    <source>
        <dbReference type="Proteomes" id="UP000076923"/>
    </source>
</evidence>
<dbReference type="InterPro" id="IPR049804">
    <property type="entry name" value="Choice_anch_L"/>
</dbReference>
<dbReference type="RefSeq" id="WP_068448084.1">
    <property type="nucleotide sequence ID" value="NZ_CP150660.1"/>
</dbReference>
<accession>A0A176TE64</accession>
<proteinExistence type="predicted"/>